<dbReference type="InterPro" id="IPR009581">
    <property type="entry name" value="FAM20_C"/>
</dbReference>
<dbReference type="InterPro" id="IPR024869">
    <property type="entry name" value="FAM20"/>
</dbReference>
<gene>
    <name evidence="10" type="ORF">FQA47_016576</name>
</gene>
<feature type="binding site" evidence="7">
    <location>
        <position position="7"/>
    </location>
    <ligand>
        <name>ATP</name>
        <dbReference type="ChEBI" id="CHEBI:30616"/>
    </ligand>
</feature>
<dbReference type="GO" id="GO:0070166">
    <property type="term" value="P:enamel mineralization"/>
    <property type="evidence" value="ECO:0007669"/>
    <property type="project" value="TreeGrafter"/>
</dbReference>
<comment type="subcellular location">
    <subcellularLocation>
        <location evidence="1">Golgi apparatus</location>
    </subcellularLocation>
</comment>
<comment type="cofactor">
    <cofactor evidence="8">
        <name>Mn(2+)</name>
        <dbReference type="ChEBI" id="CHEBI:29035"/>
    </cofactor>
</comment>
<evidence type="ECO:0000256" key="7">
    <source>
        <dbReference type="PIRSR" id="PIRSR624869-2"/>
    </source>
</evidence>
<proteinExistence type="inferred from homology"/>
<evidence type="ECO:0000256" key="1">
    <source>
        <dbReference type="ARBA" id="ARBA00004555"/>
    </source>
</evidence>
<feature type="binding site" evidence="7">
    <location>
        <position position="22"/>
    </location>
    <ligand>
        <name>ATP</name>
        <dbReference type="ChEBI" id="CHEBI:30616"/>
    </ligand>
</feature>
<dbReference type="GO" id="GO:0005794">
    <property type="term" value="C:Golgi apparatus"/>
    <property type="evidence" value="ECO:0007669"/>
    <property type="project" value="UniProtKB-SubCell"/>
</dbReference>
<organism evidence="10 11">
    <name type="scientific">Oryzias melastigma</name>
    <name type="common">Marine medaka</name>
    <dbReference type="NCBI Taxonomy" id="30732"/>
    <lineage>
        <taxon>Eukaryota</taxon>
        <taxon>Metazoa</taxon>
        <taxon>Chordata</taxon>
        <taxon>Craniata</taxon>
        <taxon>Vertebrata</taxon>
        <taxon>Euteleostomi</taxon>
        <taxon>Actinopterygii</taxon>
        <taxon>Neopterygii</taxon>
        <taxon>Teleostei</taxon>
        <taxon>Neoteleostei</taxon>
        <taxon>Acanthomorphata</taxon>
        <taxon>Ovalentaria</taxon>
        <taxon>Atherinomorphae</taxon>
        <taxon>Beloniformes</taxon>
        <taxon>Adrianichthyidae</taxon>
        <taxon>Oryziinae</taxon>
        <taxon>Oryzias</taxon>
    </lineage>
</organism>
<keyword evidence="5" id="KW-0325">Glycoprotein</keyword>
<comment type="similarity">
    <text evidence="2">Belongs to the FAM20 family.</text>
</comment>
<dbReference type="GO" id="GO:0004674">
    <property type="term" value="F:protein serine/threonine kinase activity"/>
    <property type="evidence" value="ECO:0007669"/>
    <property type="project" value="UniProtKB-KW"/>
</dbReference>
<evidence type="ECO:0000256" key="6">
    <source>
        <dbReference type="PIRSR" id="PIRSR624869-1"/>
    </source>
</evidence>
<feature type="active site" evidence="6">
    <location>
        <position position="2"/>
    </location>
</feature>
<evidence type="ECO:0000259" key="9">
    <source>
        <dbReference type="Pfam" id="PF06702"/>
    </source>
</evidence>
<keyword evidence="10" id="KW-0723">Serine/threonine-protein kinase</keyword>
<dbReference type="AlphaFoldDB" id="A0A834EZQ0"/>
<keyword evidence="7" id="KW-0067">ATP-binding</keyword>
<keyword evidence="7" id="KW-0547">Nucleotide-binding</keyword>
<dbReference type="PANTHER" id="PTHR12450:SF25">
    <property type="entry name" value="FAM20 C-TERMINAL DOMAIN-CONTAINING PROTEIN"/>
    <property type="match status" value="1"/>
</dbReference>
<keyword evidence="8" id="KW-0479">Metal-binding</keyword>
<dbReference type="Proteomes" id="UP000646548">
    <property type="component" value="Unassembled WGS sequence"/>
</dbReference>
<sequence>MDRHHYETFESFGNQTFLLHLDNGRAFGRHSQDEPSILAPLKQCCRIRRSTLLRLRLLSRPDFRLSEVMRESLAADPLAVVAPLLSEPHLSALDRRLAKVLKVVEICQEKHRDVVYDDLEESDQNYDSQSD</sequence>
<protein>
    <submittedName>
        <fullName evidence="10">Extracellular serine/threonine protein kinase FAM20C</fullName>
    </submittedName>
</protein>
<dbReference type="GO" id="GO:0005524">
    <property type="term" value="F:ATP binding"/>
    <property type="evidence" value="ECO:0007669"/>
    <property type="project" value="UniProtKB-KW"/>
</dbReference>
<comment type="caution">
    <text evidence="10">The sequence shown here is derived from an EMBL/GenBank/DDBJ whole genome shotgun (WGS) entry which is preliminary data.</text>
</comment>
<evidence type="ECO:0000256" key="5">
    <source>
        <dbReference type="ARBA" id="ARBA00023180"/>
    </source>
</evidence>
<dbReference type="EMBL" id="WKFB01001025">
    <property type="protein sequence ID" value="KAF6715836.1"/>
    <property type="molecule type" value="Genomic_DNA"/>
</dbReference>
<reference evidence="10" key="1">
    <citation type="journal article" name="BMC Genomics">
        <title>Long-read sequencing and de novo genome assembly of marine medaka (Oryzias melastigma).</title>
        <authorList>
            <person name="Liang P."/>
            <person name="Saqib H.S.A."/>
            <person name="Ni X."/>
            <person name="Shen Y."/>
        </authorList>
    </citation>
    <scope>NUCLEOTIDE SEQUENCE</scope>
    <source>
        <strain evidence="10">Bigg-433</strain>
    </source>
</reference>
<keyword evidence="4" id="KW-1015">Disulfide bond</keyword>
<evidence type="ECO:0000256" key="2">
    <source>
        <dbReference type="ARBA" id="ARBA00006557"/>
    </source>
</evidence>
<keyword evidence="8" id="KW-0464">Manganese</keyword>
<keyword evidence="3" id="KW-0333">Golgi apparatus</keyword>
<evidence type="ECO:0000313" key="11">
    <source>
        <dbReference type="Proteomes" id="UP000646548"/>
    </source>
</evidence>
<evidence type="ECO:0000313" key="10">
    <source>
        <dbReference type="EMBL" id="KAF6715836.1"/>
    </source>
</evidence>
<name>A0A834EZQ0_ORYME</name>
<evidence type="ECO:0000256" key="3">
    <source>
        <dbReference type="ARBA" id="ARBA00023034"/>
    </source>
</evidence>
<dbReference type="PANTHER" id="PTHR12450">
    <property type="entry name" value="DENTIN MATRIX PROTEIN 4 PROTEIN FAM20"/>
    <property type="match status" value="1"/>
</dbReference>
<feature type="binding site" evidence="8">
    <location>
        <position position="22"/>
    </location>
    <ligand>
        <name>Mn(2+)</name>
        <dbReference type="ChEBI" id="CHEBI:29035"/>
    </ligand>
</feature>
<keyword evidence="10" id="KW-0418">Kinase</keyword>
<keyword evidence="10" id="KW-0808">Transferase</keyword>
<accession>A0A834EZQ0</accession>
<evidence type="ECO:0000256" key="8">
    <source>
        <dbReference type="PIRSR" id="PIRSR624869-3"/>
    </source>
</evidence>
<evidence type="ECO:0000256" key="4">
    <source>
        <dbReference type="ARBA" id="ARBA00023157"/>
    </source>
</evidence>
<dbReference type="Pfam" id="PF06702">
    <property type="entry name" value="Fam20C"/>
    <property type="match status" value="1"/>
</dbReference>
<dbReference type="GO" id="GO:0046872">
    <property type="term" value="F:metal ion binding"/>
    <property type="evidence" value="ECO:0007669"/>
    <property type="project" value="UniProtKB-KW"/>
</dbReference>
<feature type="domain" description="FAM20 C-terminal" evidence="9">
    <location>
        <begin position="1"/>
        <end position="112"/>
    </location>
</feature>